<reference evidence="3 4" key="1">
    <citation type="submission" date="2024-04" db="EMBL/GenBank/DDBJ databases">
        <title>Tritrichomonas musculus Genome.</title>
        <authorList>
            <person name="Alves-Ferreira E."/>
            <person name="Grigg M."/>
            <person name="Lorenzi H."/>
            <person name="Galac M."/>
        </authorList>
    </citation>
    <scope>NUCLEOTIDE SEQUENCE [LARGE SCALE GENOMIC DNA]</scope>
    <source>
        <strain evidence="3 4">EAF2021</strain>
    </source>
</reference>
<dbReference type="PRINTS" id="PR00449">
    <property type="entry name" value="RASTRNSFRMNG"/>
</dbReference>
<dbReference type="SUPFAM" id="SSF52540">
    <property type="entry name" value="P-loop containing nucleoside triphosphate hydrolases"/>
    <property type="match status" value="1"/>
</dbReference>
<dbReference type="CDD" id="cd00154">
    <property type="entry name" value="Rab"/>
    <property type="match status" value="1"/>
</dbReference>
<evidence type="ECO:0000256" key="1">
    <source>
        <dbReference type="ARBA" id="ARBA00022741"/>
    </source>
</evidence>
<dbReference type="InterPro" id="IPR005225">
    <property type="entry name" value="Small_GTP-bd"/>
</dbReference>
<proteinExistence type="predicted"/>
<dbReference type="Pfam" id="PF00071">
    <property type="entry name" value="Ras"/>
    <property type="match status" value="1"/>
</dbReference>
<evidence type="ECO:0000256" key="2">
    <source>
        <dbReference type="SAM" id="MobiDB-lite"/>
    </source>
</evidence>
<evidence type="ECO:0008006" key="5">
    <source>
        <dbReference type="Google" id="ProtNLM"/>
    </source>
</evidence>
<dbReference type="SMART" id="SM00173">
    <property type="entry name" value="RAS"/>
    <property type="match status" value="1"/>
</dbReference>
<dbReference type="InterPro" id="IPR001806">
    <property type="entry name" value="Small_GTPase"/>
</dbReference>
<dbReference type="Gene3D" id="3.40.50.300">
    <property type="entry name" value="P-loop containing nucleotide triphosphate hydrolases"/>
    <property type="match status" value="1"/>
</dbReference>
<organism evidence="3 4">
    <name type="scientific">Tritrichomonas musculus</name>
    <dbReference type="NCBI Taxonomy" id="1915356"/>
    <lineage>
        <taxon>Eukaryota</taxon>
        <taxon>Metamonada</taxon>
        <taxon>Parabasalia</taxon>
        <taxon>Tritrichomonadida</taxon>
        <taxon>Tritrichomonadidae</taxon>
        <taxon>Tritrichomonas</taxon>
    </lineage>
</organism>
<name>A0ABR2L552_9EUKA</name>
<dbReference type="PROSITE" id="PS51421">
    <property type="entry name" value="RAS"/>
    <property type="match status" value="1"/>
</dbReference>
<dbReference type="PROSITE" id="PS51419">
    <property type="entry name" value="RAB"/>
    <property type="match status" value="1"/>
</dbReference>
<gene>
    <name evidence="3" type="ORF">M9Y10_000791</name>
</gene>
<evidence type="ECO:0000313" key="4">
    <source>
        <dbReference type="Proteomes" id="UP001470230"/>
    </source>
</evidence>
<dbReference type="InterPro" id="IPR027417">
    <property type="entry name" value="P-loop_NTPase"/>
</dbReference>
<keyword evidence="1" id="KW-0547">Nucleotide-binding</keyword>
<comment type="caution">
    <text evidence="3">The sequence shown here is derived from an EMBL/GenBank/DDBJ whole genome shotgun (WGS) entry which is preliminary data.</text>
</comment>
<keyword evidence="4" id="KW-1185">Reference proteome</keyword>
<protein>
    <recommendedName>
        <fullName evidence="5">Small GTP-binding protein</fullName>
    </recommendedName>
</protein>
<dbReference type="Proteomes" id="UP001470230">
    <property type="component" value="Unassembled WGS sequence"/>
</dbReference>
<feature type="region of interest" description="Disordered" evidence="2">
    <location>
        <begin position="167"/>
        <end position="190"/>
    </location>
</feature>
<dbReference type="NCBIfam" id="TIGR00231">
    <property type="entry name" value="small_GTP"/>
    <property type="match status" value="1"/>
</dbReference>
<sequence>MEKKVILVGSSGVGKTSLLCRYIKDIFDESINKPTVGSSYSKVIVENTGGQGVELQVWDTAGQEKFRSVASIFYRQAKIALICFDYQDKDSINDIDQWASSVSSIEPECVLYLVATKSDLLIDLSELKDFLEKKSSTFTSVFITSAKNNVGITEIFKTMADQEVHTENKKNGIPIDPKKNGESQEEKKCC</sequence>
<dbReference type="PROSITE" id="PS51420">
    <property type="entry name" value="RHO"/>
    <property type="match status" value="1"/>
</dbReference>
<dbReference type="SMART" id="SM00174">
    <property type="entry name" value="RHO"/>
    <property type="match status" value="1"/>
</dbReference>
<accession>A0ABR2L552</accession>
<dbReference type="SMART" id="SM00175">
    <property type="entry name" value="RAB"/>
    <property type="match status" value="1"/>
</dbReference>
<dbReference type="EMBL" id="JAPFFF010000001">
    <property type="protein sequence ID" value="KAK8898500.1"/>
    <property type="molecule type" value="Genomic_DNA"/>
</dbReference>
<dbReference type="PANTHER" id="PTHR47978">
    <property type="match status" value="1"/>
</dbReference>
<evidence type="ECO:0000313" key="3">
    <source>
        <dbReference type="EMBL" id="KAK8898500.1"/>
    </source>
</evidence>